<dbReference type="NCBIfam" id="TIGR00229">
    <property type="entry name" value="sensory_box"/>
    <property type="match status" value="1"/>
</dbReference>
<dbReference type="PANTHER" id="PTHR33121:SF71">
    <property type="entry name" value="OXYGEN SENSOR PROTEIN DOSP"/>
    <property type="match status" value="1"/>
</dbReference>
<dbReference type="InterPro" id="IPR035919">
    <property type="entry name" value="EAL_sf"/>
</dbReference>
<keyword evidence="7" id="KW-1185">Reference proteome</keyword>
<dbReference type="InterPro" id="IPR000160">
    <property type="entry name" value="GGDEF_dom"/>
</dbReference>
<dbReference type="InterPro" id="IPR013655">
    <property type="entry name" value="PAS_fold_3"/>
</dbReference>
<organism evidence="6 7">
    <name type="scientific">Methylomonas koyamae</name>
    <dbReference type="NCBI Taxonomy" id="702114"/>
    <lineage>
        <taxon>Bacteria</taxon>
        <taxon>Pseudomonadati</taxon>
        <taxon>Pseudomonadota</taxon>
        <taxon>Gammaproteobacteria</taxon>
        <taxon>Methylococcales</taxon>
        <taxon>Methylococcaceae</taxon>
        <taxon>Methylomonas</taxon>
    </lineage>
</organism>
<dbReference type="SMART" id="SM00052">
    <property type="entry name" value="EAL"/>
    <property type="match status" value="1"/>
</dbReference>
<feature type="domain" description="GGDEF" evidence="5">
    <location>
        <begin position="292"/>
        <end position="420"/>
    </location>
</feature>
<comment type="caution">
    <text evidence="6">The sequence shown here is derived from an EMBL/GenBank/DDBJ whole genome shotgun (WGS) entry which is preliminary data.</text>
</comment>
<evidence type="ECO:0000256" key="1">
    <source>
        <dbReference type="PROSITE-ProRule" id="PRU00169"/>
    </source>
</evidence>
<dbReference type="InterPro" id="IPR035965">
    <property type="entry name" value="PAS-like_dom_sf"/>
</dbReference>
<dbReference type="RefSeq" id="WP_064027643.1">
    <property type="nucleotide sequence ID" value="NZ_LUUK01000151.1"/>
</dbReference>
<dbReference type="InterPro" id="IPR029787">
    <property type="entry name" value="Nucleotide_cyclase"/>
</dbReference>
<evidence type="ECO:0000259" key="5">
    <source>
        <dbReference type="PROSITE" id="PS50887"/>
    </source>
</evidence>
<dbReference type="PROSITE" id="PS50112">
    <property type="entry name" value="PAS"/>
    <property type="match status" value="1"/>
</dbReference>
<proteinExistence type="predicted"/>
<dbReference type="CDD" id="cd01948">
    <property type="entry name" value="EAL"/>
    <property type="match status" value="1"/>
</dbReference>
<dbReference type="SUPFAM" id="SSF55073">
    <property type="entry name" value="Nucleotide cyclase"/>
    <property type="match status" value="1"/>
</dbReference>
<dbReference type="AlphaFoldDB" id="A0A177NQ52"/>
<feature type="domain" description="Response regulatory" evidence="2">
    <location>
        <begin position="14"/>
        <end position="130"/>
    </location>
</feature>
<dbReference type="SMART" id="SM00448">
    <property type="entry name" value="REC"/>
    <property type="match status" value="1"/>
</dbReference>
<feature type="modified residue" description="4-aspartylphosphate" evidence="1">
    <location>
        <position position="63"/>
    </location>
</feature>
<dbReference type="PROSITE" id="PS50883">
    <property type="entry name" value="EAL"/>
    <property type="match status" value="1"/>
</dbReference>
<dbReference type="OrthoDB" id="9813913at2"/>
<gene>
    <name evidence="6" type="ORF">A1355_03495</name>
</gene>
<dbReference type="EMBL" id="LUUK01000151">
    <property type="protein sequence ID" value="OAI20021.1"/>
    <property type="molecule type" value="Genomic_DNA"/>
</dbReference>
<feature type="domain" description="PAS" evidence="3">
    <location>
        <begin position="163"/>
        <end position="214"/>
    </location>
</feature>
<reference evidence="7" key="1">
    <citation type="submission" date="2016-03" db="EMBL/GenBank/DDBJ databases">
        <authorList>
            <person name="Heylen K."/>
            <person name="De Vos P."/>
            <person name="Vekeman B."/>
        </authorList>
    </citation>
    <scope>NUCLEOTIDE SEQUENCE [LARGE SCALE GENOMIC DNA]</scope>
    <source>
        <strain evidence="7">R-45383</strain>
    </source>
</reference>
<dbReference type="CDD" id="cd01949">
    <property type="entry name" value="GGDEF"/>
    <property type="match status" value="1"/>
</dbReference>
<dbReference type="Pfam" id="PF00072">
    <property type="entry name" value="Response_reg"/>
    <property type="match status" value="1"/>
</dbReference>
<dbReference type="Pfam" id="PF00990">
    <property type="entry name" value="GGDEF"/>
    <property type="match status" value="1"/>
</dbReference>
<dbReference type="GO" id="GO:0071111">
    <property type="term" value="F:cyclic-guanylate-specific phosphodiesterase activity"/>
    <property type="evidence" value="ECO:0007669"/>
    <property type="project" value="InterPro"/>
</dbReference>
<dbReference type="Gene3D" id="3.30.450.20">
    <property type="entry name" value="PAS domain"/>
    <property type="match status" value="1"/>
</dbReference>
<accession>A0A177NQ52</accession>
<evidence type="ECO:0000313" key="7">
    <source>
        <dbReference type="Proteomes" id="UP000077628"/>
    </source>
</evidence>
<dbReference type="SUPFAM" id="SSF52172">
    <property type="entry name" value="CheY-like"/>
    <property type="match status" value="1"/>
</dbReference>
<dbReference type="NCBIfam" id="TIGR00254">
    <property type="entry name" value="GGDEF"/>
    <property type="match status" value="1"/>
</dbReference>
<name>A0A177NQ52_9GAMM</name>
<dbReference type="InterPro" id="IPR000014">
    <property type="entry name" value="PAS"/>
</dbReference>
<dbReference type="Pfam" id="PF00563">
    <property type="entry name" value="EAL"/>
    <property type="match status" value="1"/>
</dbReference>
<dbReference type="SMART" id="SM00267">
    <property type="entry name" value="GGDEF"/>
    <property type="match status" value="1"/>
</dbReference>
<dbReference type="PROSITE" id="PS50110">
    <property type="entry name" value="RESPONSE_REGULATORY"/>
    <property type="match status" value="1"/>
</dbReference>
<dbReference type="Gene3D" id="3.40.50.2300">
    <property type="match status" value="1"/>
</dbReference>
<dbReference type="PROSITE" id="PS50887">
    <property type="entry name" value="GGDEF"/>
    <property type="match status" value="1"/>
</dbReference>
<evidence type="ECO:0000313" key="6">
    <source>
        <dbReference type="EMBL" id="OAI20021.1"/>
    </source>
</evidence>
<dbReference type="InterPro" id="IPR011006">
    <property type="entry name" value="CheY-like_superfamily"/>
</dbReference>
<dbReference type="STRING" id="702114.A1355_03495"/>
<dbReference type="Gene3D" id="3.30.70.270">
    <property type="match status" value="1"/>
</dbReference>
<sequence>MSKNANFVSKSRPTILVVDDLPENIHGLLEALKGDYGILVATDGQKALDLVFGPTPPDLLLLDVMMPGMDGYEVCQRIKENPATEAIPILFVSVVDAAIEKIRGFSLGAGDYITKPFDIDEVRARVKTHLELSRLRRALEGRLHRLNEYTRATDAANIVSRTDAAGVITFVNDAFVDTYGYSRDEVIGKTHKLIADPDTPCSLFREMWQTIAGGDVWRGIYCNRRKNGDTVYINNTIVPVVGADGRPSEYMSCSVDVTCLIHQEELIREQATDKLTGLPNRVKLMQDLEAASRPLLGMINIDQFKAINDFYGLANGDKVLLEIGRRLDRMGGGWVEAYRIGGDLFAMLAVGDDCTLEQFASLIARIMRHLEEEPVDCDEDRIFIQVTAGICQGTDNCYTHAALALARARAEQRDYLIYDEEMEVKSHYRDNIRWSQKIRSALASGRIVPYYQPIVDNATGRIVEYEALMRMIDEDGTVIPPTFLGVAKRSRQYTALTKTMVNKVIEALPHCSGLMALNLTVEDIIDADTAAFLYDRLSPPEVGPRIVLEITETEGIENYGEIAEFIEKLKARGCRFAIDDFGSGYSNFAHLLRLKIDYLKIDGSIIMNIIDSRDSQAIAHVIVDAARRLGMKTIAEFVGSPRIQAKVKELGIDYSQGYYIGQPSPVAAASYTESDA</sequence>
<dbReference type="InterPro" id="IPR043128">
    <property type="entry name" value="Rev_trsase/Diguanyl_cyclase"/>
</dbReference>
<evidence type="ECO:0000259" key="4">
    <source>
        <dbReference type="PROSITE" id="PS50883"/>
    </source>
</evidence>
<dbReference type="InterPro" id="IPR050706">
    <property type="entry name" value="Cyclic-di-GMP_PDE-like"/>
</dbReference>
<dbReference type="CDD" id="cd00130">
    <property type="entry name" value="PAS"/>
    <property type="match status" value="1"/>
</dbReference>
<feature type="domain" description="EAL" evidence="4">
    <location>
        <begin position="431"/>
        <end position="676"/>
    </location>
</feature>
<dbReference type="GO" id="GO:0000160">
    <property type="term" value="P:phosphorelay signal transduction system"/>
    <property type="evidence" value="ECO:0007669"/>
    <property type="project" value="InterPro"/>
</dbReference>
<dbReference type="Pfam" id="PF08447">
    <property type="entry name" value="PAS_3"/>
    <property type="match status" value="1"/>
</dbReference>
<dbReference type="InterPro" id="IPR001789">
    <property type="entry name" value="Sig_transdc_resp-reg_receiver"/>
</dbReference>
<keyword evidence="1" id="KW-0597">Phosphoprotein</keyword>
<evidence type="ECO:0000259" key="3">
    <source>
        <dbReference type="PROSITE" id="PS50112"/>
    </source>
</evidence>
<dbReference type="SUPFAM" id="SSF55785">
    <property type="entry name" value="PYP-like sensor domain (PAS domain)"/>
    <property type="match status" value="1"/>
</dbReference>
<dbReference type="SUPFAM" id="SSF141868">
    <property type="entry name" value="EAL domain-like"/>
    <property type="match status" value="1"/>
</dbReference>
<dbReference type="InterPro" id="IPR001633">
    <property type="entry name" value="EAL_dom"/>
</dbReference>
<dbReference type="PANTHER" id="PTHR33121">
    <property type="entry name" value="CYCLIC DI-GMP PHOSPHODIESTERASE PDEF"/>
    <property type="match status" value="1"/>
</dbReference>
<dbReference type="SMART" id="SM00091">
    <property type="entry name" value="PAS"/>
    <property type="match status" value="1"/>
</dbReference>
<dbReference type="Gene3D" id="3.20.20.450">
    <property type="entry name" value="EAL domain"/>
    <property type="match status" value="1"/>
</dbReference>
<evidence type="ECO:0008006" key="8">
    <source>
        <dbReference type="Google" id="ProtNLM"/>
    </source>
</evidence>
<evidence type="ECO:0000259" key="2">
    <source>
        <dbReference type="PROSITE" id="PS50110"/>
    </source>
</evidence>
<dbReference type="Proteomes" id="UP000077628">
    <property type="component" value="Unassembled WGS sequence"/>
</dbReference>
<protein>
    <recommendedName>
        <fullName evidence="8">Diguanylate cyclase</fullName>
    </recommendedName>
</protein>